<proteinExistence type="predicted"/>
<gene>
    <name evidence="1" type="ORF">TBRA_LOCUS1028</name>
</gene>
<accession>A0A6H5I2U5</accession>
<evidence type="ECO:0000313" key="1">
    <source>
        <dbReference type="EMBL" id="CAB0028916.1"/>
    </source>
</evidence>
<sequence length="583" mass="66288">MKNRVQKAPDRQTLRSLSGALGACKPVYIAYHARVYRKKKRRNSSAVNIKIRATATKQQQQPRCRLGFMKAASMATFHELELLRTQQQQQRRESKICLESERSSSVRAERDILGDEYRAGSKILRRPSEECECRYESTRVREENQWIQRPSRPQGQPRVDLDQEKISTSCGESGGPAFGHCVCESYAPTRPPGLRSSRLPSTGYSGTLGGRANIVRASASVVVSRDSRECAARLLLLLLQCSAVYKVVLSEWYAIYNSSPVAAEQSTRIQRSLFYAKRDDDVVATAAKPRAITFDNIHAEQHTHTHINYSKCSCKAYKRVFGTPMQAAAAATASHVATSKFANNQETSERKIVSTRQTLLPQTDLFELKKVEKKILNTMILPRVSLIISAVKKGKRINHVSFLNSTDDDDVARNPFNLYFYPRCMHEHPRTIRTSGRRIVLQYSIAQMNQYTIFEPRSSNDTIPRLAAKIEMKTVNEVSYGKPCAFPNHDSRINSVYCSYSFYHRDARCVVGTAGTTSFLFYNFCYTAVLQQQQHSSKQSAQRMLFPLDVSAHLVYTHRSSANWEMEILFLEAKRNIRNVDYI</sequence>
<reference evidence="1 2" key="1">
    <citation type="submission" date="2020-02" db="EMBL/GenBank/DDBJ databases">
        <authorList>
            <person name="Ferguson B K."/>
        </authorList>
    </citation>
    <scope>NUCLEOTIDE SEQUENCE [LARGE SCALE GENOMIC DNA]</scope>
</reference>
<organism evidence="1 2">
    <name type="scientific">Trichogramma brassicae</name>
    <dbReference type="NCBI Taxonomy" id="86971"/>
    <lineage>
        <taxon>Eukaryota</taxon>
        <taxon>Metazoa</taxon>
        <taxon>Ecdysozoa</taxon>
        <taxon>Arthropoda</taxon>
        <taxon>Hexapoda</taxon>
        <taxon>Insecta</taxon>
        <taxon>Pterygota</taxon>
        <taxon>Neoptera</taxon>
        <taxon>Endopterygota</taxon>
        <taxon>Hymenoptera</taxon>
        <taxon>Apocrita</taxon>
        <taxon>Proctotrupomorpha</taxon>
        <taxon>Chalcidoidea</taxon>
        <taxon>Trichogrammatidae</taxon>
        <taxon>Trichogramma</taxon>
    </lineage>
</organism>
<dbReference type="Proteomes" id="UP000479190">
    <property type="component" value="Unassembled WGS sequence"/>
</dbReference>
<name>A0A6H5I2U5_9HYME</name>
<evidence type="ECO:0000313" key="2">
    <source>
        <dbReference type="Proteomes" id="UP000479190"/>
    </source>
</evidence>
<dbReference type="EMBL" id="CADCXV010000213">
    <property type="protein sequence ID" value="CAB0028916.1"/>
    <property type="molecule type" value="Genomic_DNA"/>
</dbReference>
<protein>
    <submittedName>
        <fullName evidence="1">Uncharacterized protein</fullName>
    </submittedName>
</protein>
<dbReference type="AlphaFoldDB" id="A0A6H5I2U5"/>
<keyword evidence="2" id="KW-1185">Reference proteome</keyword>